<dbReference type="OrthoDB" id="4057244at2"/>
<organism evidence="1 2">
    <name type="scientific">Thermobifida halotolerans</name>
    <dbReference type="NCBI Taxonomy" id="483545"/>
    <lineage>
        <taxon>Bacteria</taxon>
        <taxon>Bacillati</taxon>
        <taxon>Actinomycetota</taxon>
        <taxon>Actinomycetes</taxon>
        <taxon>Streptosporangiales</taxon>
        <taxon>Nocardiopsidaceae</taxon>
        <taxon>Thermobifida</taxon>
    </lineage>
</organism>
<sequence length="377" mass="42711">MSNEKELTWDKLLSSPFRIYSVTTHNSSLLTETKRLFHLDHDGFHRMMRAAHLQLARELEREGVGYESVAKALMPTRERKEIALLFDSQVASARSRGLYALDIAEAWIPALPKTRNGVPVNSILRGDIVHGTTEEVSRAFQETVVYHRPFTLSDPVMVYCVYIQNLSAVQADEMRKAAQQHPAYFGYADCTRRNSLKKYLGMSLPNVGMRVGDKILDGVYEDEAPNPIGLPFHEHGYTPVGIRLDLYLPFLSYRINTHLSGRNAHDSYAALATLSPEAPFVEKPTIWMTPGRYEYLHDKKLASLQAAGLDLLDRPALESMLSALVSEGHLYNLRYEYGALMYSARVELEVEGGDYKAFDLGLKFTPENRQVELVTFY</sequence>
<dbReference type="EMBL" id="CP063196">
    <property type="protein sequence ID" value="UOE20966.1"/>
    <property type="molecule type" value="Genomic_DNA"/>
</dbReference>
<name>A0A399G4L3_9ACTN</name>
<dbReference type="Proteomes" id="UP000265719">
    <property type="component" value="Chromosome"/>
</dbReference>
<dbReference type="AlphaFoldDB" id="A0A399G4L3"/>
<gene>
    <name evidence="1" type="ORF">NI17_007315</name>
</gene>
<dbReference type="RefSeq" id="WP_068693189.1">
    <property type="nucleotide sequence ID" value="NZ_CP063196.1"/>
</dbReference>
<keyword evidence="2" id="KW-1185">Reference proteome</keyword>
<proteinExistence type="predicted"/>
<reference evidence="1" key="1">
    <citation type="submission" date="2020-10" db="EMBL/GenBank/DDBJ databases">
        <title>De novo genome project of the cellulose decomposer Thermobifida halotolerans type strain.</title>
        <authorList>
            <person name="Nagy I."/>
            <person name="Horvath B."/>
            <person name="Kukolya J."/>
            <person name="Nagy I."/>
            <person name="Orsini M."/>
        </authorList>
    </citation>
    <scope>NUCLEOTIDE SEQUENCE</scope>
    <source>
        <strain evidence="1">DSM 44931</strain>
    </source>
</reference>
<protein>
    <submittedName>
        <fullName evidence="1">Uncharacterized protein</fullName>
    </submittedName>
</protein>
<evidence type="ECO:0000313" key="2">
    <source>
        <dbReference type="Proteomes" id="UP000265719"/>
    </source>
</evidence>
<evidence type="ECO:0000313" key="1">
    <source>
        <dbReference type="EMBL" id="UOE20966.1"/>
    </source>
</evidence>
<accession>A0A399G4L3</accession>
<dbReference type="KEGG" id="thao:NI17_007315"/>